<name>A0A8B2NU69_9HYPH</name>
<evidence type="ECO:0000256" key="1">
    <source>
        <dbReference type="SAM" id="SignalP"/>
    </source>
</evidence>
<keyword evidence="1" id="KW-0732">Signal</keyword>
<dbReference type="EMBL" id="QHHQ01000002">
    <property type="protein sequence ID" value="RAI02521.1"/>
    <property type="molecule type" value="Genomic_DNA"/>
</dbReference>
<evidence type="ECO:0000313" key="2">
    <source>
        <dbReference type="EMBL" id="RAI02521.1"/>
    </source>
</evidence>
<keyword evidence="3" id="KW-1185">Reference proteome</keyword>
<dbReference type="RefSeq" id="WP_111346189.1">
    <property type="nucleotide sequence ID" value="NZ_QHHQ01000002.1"/>
</dbReference>
<dbReference type="AlphaFoldDB" id="A0A8B2NU69"/>
<protein>
    <recommendedName>
        <fullName evidence="4">DUF3604 domain-containing protein</fullName>
    </recommendedName>
</protein>
<dbReference type="Pfam" id="PF12228">
    <property type="entry name" value="DUF3604"/>
    <property type="match status" value="1"/>
</dbReference>
<evidence type="ECO:0008006" key="4">
    <source>
        <dbReference type="Google" id="ProtNLM"/>
    </source>
</evidence>
<reference evidence="2 3" key="1">
    <citation type="submission" date="2018-05" db="EMBL/GenBank/DDBJ databases">
        <title>Acuticoccus sediminis sp. nov., isolated from deep-sea sediment of Indian Ocean.</title>
        <authorList>
            <person name="Liu X."/>
            <person name="Lai Q."/>
            <person name="Du Y."/>
            <person name="Sun F."/>
            <person name="Zhang X."/>
            <person name="Wang S."/>
            <person name="Shao Z."/>
        </authorList>
    </citation>
    <scope>NUCLEOTIDE SEQUENCE [LARGE SCALE GENOMIC DNA]</scope>
    <source>
        <strain evidence="2 3">PTG4-2</strain>
    </source>
</reference>
<organism evidence="2 3">
    <name type="scientific">Acuticoccus sediminis</name>
    <dbReference type="NCBI Taxonomy" id="2184697"/>
    <lineage>
        <taxon>Bacteria</taxon>
        <taxon>Pseudomonadati</taxon>
        <taxon>Pseudomonadota</taxon>
        <taxon>Alphaproteobacteria</taxon>
        <taxon>Hyphomicrobiales</taxon>
        <taxon>Amorphaceae</taxon>
        <taxon>Acuticoccus</taxon>
    </lineage>
</organism>
<dbReference type="OrthoDB" id="543560at2"/>
<evidence type="ECO:0000313" key="3">
    <source>
        <dbReference type="Proteomes" id="UP000249590"/>
    </source>
</evidence>
<dbReference type="InterPro" id="IPR022028">
    <property type="entry name" value="DUF3604"/>
</dbReference>
<sequence length="641" mass="70198">MSQRLTRLALALTGTVLSGPLAAQVTTDAGTINPAQIERFFNQPGYSPYAGRSFPSRPLWGEQHLHTSWSPDAFAAGTRVGPDEALRYAKGEQIVSSTGQPVRLSRPYDWMVVADHSDSLGVITNVYDGEPALLADPVLKRWHDGMKEGGAAASAVVIEMITLQGQGKLPKAVTDKDTQFDMWRKMTEIVEGHDEPGRFSAIIGYEWTSNYGGGNNLHRNVIYRDGKAIADRVRPLTTFDTEIPNKLWDWMANFEETTGGRVLAVPHNGNLSNGLMFATETPDGKPIDAEWAAMRARFEPLYEVTQSKGTSEQHPSLAPSDEFANFEIWDKGNLNVVPKTPGMIQYEYAREALKRGLKLEGELGTNPFKFGLLGSTDDHTGISSAEENNFFGKFPASEPGPERSTANAFDFEGRTIKDWQLGASGLTAVWAAENTRASIWDAMKRKEVYGTTGPRIFVRFFGGWNFVPDDALGRNPGPVGYGKGVPMGADLPPAPDAAKAPTFLVAALKDPLSGNLDRIQVIKGWVDAEGGMQEKVYDVVWSGDRTPGADGKVPLVGDTVDVGRATWTNTIGAPELITVWTDPDFDPALKAFYYARVIEIPTPRWTAYDAAYFKDASFAPEVPMTVTERAYTSPIWYSPVS</sequence>
<feature type="signal peptide" evidence="1">
    <location>
        <begin position="1"/>
        <end position="23"/>
    </location>
</feature>
<gene>
    <name evidence="2" type="ORF">DLJ53_09510</name>
</gene>
<feature type="chain" id="PRO_5032688677" description="DUF3604 domain-containing protein" evidence="1">
    <location>
        <begin position="24"/>
        <end position="641"/>
    </location>
</feature>
<dbReference type="Proteomes" id="UP000249590">
    <property type="component" value="Unassembled WGS sequence"/>
</dbReference>
<accession>A0A8B2NU69</accession>
<comment type="caution">
    <text evidence="2">The sequence shown here is derived from an EMBL/GenBank/DDBJ whole genome shotgun (WGS) entry which is preliminary data.</text>
</comment>
<proteinExistence type="predicted"/>